<dbReference type="SFLD" id="SFLDS00029">
    <property type="entry name" value="Radical_SAM"/>
    <property type="match status" value="1"/>
</dbReference>
<comment type="caution">
    <text evidence="7">The sequence shown here is derived from an EMBL/GenBank/DDBJ whole genome shotgun (WGS) entry which is preliminary data.</text>
</comment>
<dbReference type="SUPFAM" id="SSF102114">
    <property type="entry name" value="Radical SAM enzymes"/>
    <property type="match status" value="1"/>
</dbReference>
<keyword evidence="3" id="KW-0949">S-adenosyl-L-methionine</keyword>
<dbReference type="GO" id="GO:0043365">
    <property type="term" value="F:[formate-C-acetyltransferase]-activating enzyme activity"/>
    <property type="evidence" value="ECO:0007669"/>
    <property type="project" value="InterPro"/>
</dbReference>
<evidence type="ECO:0000256" key="5">
    <source>
        <dbReference type="ARBA" id="ARBA00023004"/>
    </source>
</evidence>
<organism evidence="7 8">
    <name type="scientific">Actinophytocola oryzae</name>
    <dbReference type="NCBI Taxonomy" id="502181"/>
    <lineage>
        <taxon>Bacteria</taxon>
        <taxon>Bacillati</taxon>
        <taxon>Actinomycetota</taxon>
        <taxon>Actinomycetes</taxon>
        <taxon>Pseudonocardiales</taxon>
        <taxon>Pseudonocardiaceae</taxon>
    </lineage>
</organism>
<keyword evidence="6" id="KW-0411">Iron-sulfur</keyword>
<evidence type="ECO:0000256" key="1">
    <source>
        <dbReference type="ARBA" id="ARBA00001966"/>
    </source>
</evidence>
<sequence length="208" mass="22403">MTTPVRVAATWPATEALGPGLRAAVWVQGCPFRCRGCVAPEWIPKRGGRLVDPEELAEELLTDPAVTGLTLSGGEPMAQATGLAATVRAARARRELDVICFTGFTLDRLRADPAAHELLAELDVLIDGQYVRDRDDGLGLRGSDNQVVHHLTGRLADTGFDFETGPRTADLVLTDQRLTLIGVPPTGVLDMARDFVTAHRDRGGKDEI</sequence>
<dbReference type="RefSeq" id="WP_133907918.1">
    <property type="nucleotide sequence ID" value="NZ_SOCP01000021.1"/>
</dbReference>
<dbReference type="GO" id="GO:0046872">
    <property type="term" value="F:metal ion binding"/>
    <property type="evidence" value="ECO:0007669"/>
    <property type="project" value="UniProtKB-KW"/>
</dbReference>
<evidence type="ECO:0000313" key="8">
    <source>
        <dbReference type="Proteomes" id="UP000294927"/>
    </source>
</evidence>
<gene>
    <name evidence="7" type="ORF">CLV71_12137</name>
</gene>
<protein>
    <submittedName>
        <fullName evidence="7">Anaerobic ribonucleoside-triphosphate reductase activating protein</fullName>
    </submittedName>
</protein>
<dbReference type="Pfam" id="PF13353">
    <property type="entry name" value="Fer4_12"/>
    <property type="match status" value="1"/>
</dbReference>
<comment type="cofactor">
    <cofactor evidence="1">
        <name>[4Fe-4S] cluster</name>
        <dbReference type="ChEBI" id="CHEBI:49883"/>
    </cofactor>
</comment>
<dbReference type="InterPro" id="IPR012837">
    <property type="entry name" value="NrdG"/>
</dbReference>
<keyword evidence="8" id="KW-1185">Reference proteome</keyword>
<dbReference type="SFLD" id="SFLDF00299">
    <property type="entry name" value="anaerobic_ribonucleoside-triph"/>
    <property type="match status" value="1"/>
</dbReference>
<dbReference type="InterPro" id="IPR034457">
    <property type="entry name" value="Organic_radical-activating"/>
</dbReference>
<dbReference type="SFLD" id="SFLDG01063">
    <property type="entry name" value="activating_enzymes__group_1"/>
    <property type="match status" value="1"/>
</dbReference>
<accession>A0A4V3FQU4</accession>
<dbReference type="EMBL" id="SOCP01000021">
    <property type="protein sequence ID" value="TDV40971.1"/>
    <property type="molecule type" value="Genomic_DNA"/>
</dbReference>
<dbReference type="GO" id="GO:0004748">
    <property type="term" value="F:ribonucleoside-diphosphate reductase activity, thioredoxin disulfide as acceptor"/>
    <property type="evidence" value="ECO:0007669"/>
    <property type="project" value="TreeGrafter"/>
</dbReference>
<evidence type="ECO:0000256" key="6">
    <source>
        <dbReference type="ARBA" id="ARBA00023014"/>
    </source>
</evidence>
<keyword evidence="4" id="KW-0479">Metal-binding</keyword>
<evidence type="ECO:0000256" key="3">
    <source>
        <dbReference type="ARBA" id="ARBA00022691"/>
    </source>
</evidence>
<reference evidence="7 8" key="1">
    <citation type="submission" date="2019-03" db="EMBL/GenBank/DDBJ databases">
        <title>Genomic Encyclopedia of Archaeal and Bacterial Type Strains, Phase II (KMG-II): from individual species to whole genera.</title>
        <authorList>
            <person name="Goeker M."/>
        </authorList>
    </citation>
    <scope>NUCLEOTIDE SEQUENCE [LARGE SCALE GENOMIC DNA]</scope>
    <source>
        <strain evidence="7 8">DSM 45499</strain>
    </source>
</reference>
<keyword evidence="2" id="KW-0004">4Fe-4S</keyword>
<dbReference type="PANTHER" id="PTHR30352:SF2">
    <property type="entry name" value="ANAEROBIC RIBONUCLEOSIDE-TRIPHOSPHATE REDUCTASE-ACTIVATING PROTEIN"/>
    <property type="match status" value="1"/>
</dbReference>
<dbReference type="PANTHER" id="PTHR30352">
    <property type="entry name" value="PYRUVATE FORMATE-LYASE-ACTIVATING ENZYME"/>
    <property type="match status" value="1"/>
</dbReference>
<dbReference type="GO" id="GO:0051539">
    <property type="term" value="F:4 iron, 4 sulfur cluster binding"/>
    <property type="evidence" value="ECO:0007669"/>
    <property type="project" value="UniProtKB-KW"/>
</dbReference>
<dbReference type="Gene3D" id="3.20.20.70">
    <property type="entry name" value="Aldolase class I"/>
    <property type="match status" value="1"/>
</dbReference>
<proteinExistence type="predicted"/>
<evidence type="ECO:0000256" key="4">
    <source>
        <dbReference type="ARBA" id="ARBA00022723"/>
    </source>
</evidence>
<dbReference type="InterPro" id="IPR007197">
    <property type="entry name" value="rSAM"/>
</dbReference>
<dbReference type="Proteomes" id="UP000294927">
    <property type="component" value="Unassembled WGS sequence"/>
</dbReference>
<keyword evidence="5" id="KW-0408">Iron</keyword>
<evidence type="ECO:0000256" key="2">
    <source>
        <dbReference type="ARBA" id="ARBA00022485"/>
    </source>
</evidence>
<dbReference type="InterPro" id="IPR058240">
    <property type="entry name" value="rSAM_sf"/>
</dbReference>
<name>A0A4V3FQU4_9PSEU</name>
<dbReference type="InterPro" id="IPR013785">
    <property type="entry name" value="Aldolase_TIM"/>
</dbReference>
<dbReference type="AlphaFoldDB" id="A0A4V3FQU4"/>
<dbReference type="SFLD" id="SFLDG01066">
    <property type="entry name" value="organic_radical-activating_enz"/>
    <property type="match status" value="1"/>
</dbReference>
<evidence type="ECO:0000313" key="7">
    <source>
        <dbReference type="EMBL" id="TDV40971.1"/>
    </source>
</evidence>
<dbReference type="OrthoDB" id="9782387at2"/>